<dbReference type="PROSITE" id="PS00198">
    <property type="entry name" value="4FE4S_FER_1"/>
    <property type="match status" value="2"/>
</dbReference>
<dbReference type="PROSITE" id="PS51379">
    <property type="entry name" value="4FE4S_FER_2"/>
    <property type="match status" value="2"/>
</dbReference>
<keyword evidence="7" id="KW-0411">Iron-sulfur</keyword>
<comment type="cofactor">
    <cofactor evidence="1">
        <name>[4Fe-4S] cluster</name>
        <dbReference type="ChEBI" id="CHEBI:49883"/>
    </cofactor>
</comment>
<organism evidence="9 10">
    <name type="scientific">Candidatus Limadaptatus stercorigallinarum</name>
    <dbReference type="NCBI Taxonomy" id="2840845"/>
    <lineage>
        <taxon>Bacteria</taxon>
        <taxon>Bacillati</taxon>
        <taxon>Bacillota</taxon>
        <taxon>Clostridia</taxon>
        <taxon>Eubacteriales</taxon>
        <taxon>Candidatus Limadaptatus</taxon>
    </lineage>
</organism>
<dbReference type="GO" id="GO:0046872">
    <property type="term" value="F:metal ion binding"/>
    <property type="evidence" value="ECO:0007669"/>
    <property type="project" value="UniProtKB-KW"/>
</dbReference>
<accession>A0A9D1L2I8</accession>
<keyword evidence="6" id="KW-0408">Iron</keyword>
<dbReference type="NCBIfam" id="NF038196">
    <property type="entry name" value="ferrodoxin_EFR1"/>
    <property type="match status" value="1"/>
</dbReference>
<keyword evidence="5" id="KW-0479">Metal-binding</keyword>
<dbReference type="Gene3D" id="3.30.70.20">
    <property type="match status" value="1"/>
</dbReference>
<evidence type="ECO:0000259" key="8">
    <source>
        <dbReference type="PROSITE" id="PS51379"/>
    </source>
</evidence>
<gene>
    <name evidence="9" type="ORF">IAD51_05730</name>
</gene>
<sequence length="285" mass="31776">MRVLFTVLSASGNTAKVCGLFARRLRERGAECEIKKIRTDAERPDVAAYDTLCIGYPVHGFNAPQNVLDFAKGLQDCPGKGYYVIKTSGEPLHVNDASSRILDRILKKKGYVKKGEFHYVMPYNMIFRHSDKMAALMWQAAKNTAPADADDVFDGKERQLKAKLPAVLTRFVVAVEHKGMPFLGRFFKADAEKCVSCGKCERLCPMSNIVMKDGLPSFGKHCIGCTACSFNCPTDAISIGLLQGWKVNGAYEMEGSTEGLTRKDVCAYWRGSYVRYFREHGIELK</sequence>
<evidence type="ECO:0000256" key="6">
    <source>
        <dbReference type="ARBA" id="ARBA00023004"/>
    </source>
</evidence>
<dbReference type="InterPro" id="IPR029039">
    <property type="entry name" value="Flavoprotein-like_sf"/>
</dbReference>
<evidence type="ECO:0000313" key="10">
    <source>
        <dbReference type="Proteomes" id="UP000824088"/>
    </source>
</evidence>
<comment type="function">
    <text evidence="2">Ferredoxins are iron-sulfur proteins that transfer electrons in a wide variety of metabolic reactions.</text>
</comment>
<comment type="caution">
    <text evidence="9">The sequence shown here is derived from an EMBL/GenBank/DDBJ whole genome shotgun (WGS) entry which is preliminary data.</text>
</comment>
<protein>
    <recommendedName>
        <fullName evidence="3">Ferredoxin</fullName>
    </recommendedName>
</protein>
<evidence type="ECO:0000256" key="3">
    <source>
        <dbReference type="ARBA" id="ARBA00013529"/>
    </source>
</evidence>
<keyword evidence="4" id="KW-0004">4Fe-4S</keyword>
<feature type="domain" description="4Fe-4S ferredoxin-type" evidence="8">
    <location>
        <begin position="185"/>
        <end position="214"/>
    </location>
</feature>
<dbReference type="EMBL" id="DVMN01000102">
    <property type="protein sequence ID" value="HIU21710.1"/>
    <property type="molecule type" value="Genomic_DNA"/>
</dbReference>
<dbReference type="AlphaFoldDB" id="A0A9D1L2I8"/>
<evidence type="ECO:0000256" key="1">
    <source>
        <dbReference type="ARBA" id="ARBA00001966"/>
    </source>
</evidence>
<dbReference type="Pfam" id="PF00037">
    <property type="entry name" value="Fer4"/>
    <property type="match status" value="1"/>
</dbReference>
<dbReference type="InterPro" id="IPR017896">
    <property type="entry name" value="4Fe4S_Fe-S-bd"/>
</dbReference>
<dbReference type="InterPro" id="IPR017900">
    <property type="entry name" value="4Fe4S_Fe_S_CS"/>
</dbReference>
<evidence type="ECO:0000256" key="5">
    <source>
        <dbReference type="ARBA" id="ARBA00022723"/>
    </source>
</evidence>
<dbReference type="Proteomes" id="UP000824088">
    <property type="component" value="Unassembled WGS sequence"/>
</dbReference>
<dbReference type="InterPro" id="IPR050157">
    <property type="entry name" value="PSI_iron-sulfur_center"/>
</dbReference>
<feature type="domain" description="4Fe-4S ferredoxin-type" evidence="8">
    <location>
        <begin position="222"/>
        <end position="242"/>
    </location>
</feature>
<dbReference type="PANTHER" id="PTHR24960">
    <property type="entry name" value="PHOTOSYSTEM I IRON-SULFUR CENTER-RELATED"/>
    <property type="match status" value="1"/>
</dbReference>
<dbReference type="SUPFAM" id="SSF52218">
    <property type="entry name" value="Flavoproteins"/>
    <property type="match status" value="1"/>
</dbReference>
<reference evidence="9" key="2">
    <citation type="journal article" date="2021" name="PeerJ">
        <title>Extensive microbial diversity within the chicken gut microbiome revealed by metagenomics and culture.</title>
        <authorList>
            <person name="Gilroy R."/>
            <person name="Ravi A."/>
            <person name="Getino M."/>
            <person name="Pursley I."/>
            <person name="Horton D.L."/>
            <person name="Alikhan N.F."/>
            <person name="Baker D."/>
            <person name="Gharbi K."/>
            <person name="Hall N."/>
            <person name="Watson M."/>
            <person name="Adriaenssens E.M."/>
            <person name="Foster-Nyarko E."/>
            <person name="Jarju S."/>
            <person name="Secka A."/>
            <person name="Antonio M."/>
            <person name="Oren A."/>
            <person name="Chaudhuri R.R."/>
            <person name="La Ragione R."/>
            <person name="Hildebrand F."/>
            <person name="Pallen M.J."/>
        </authorList>
    </citation>
    <scope>NUCLEOTIDE SEQUENCE</scope>
    <source>
        <strain evidence="9">1063</strain>
    </source>
</reference>
<name>A0A9D1L2I8_9FIRM</name>
<evidence type="ECO:0000256" key="4">
    <source>
        <dbReference type="ARBA" id="ARBA00022485"/>
    </source>
</evidence>
<dbReference type="Gene3D" id="3.40.50.360">
    <property type="match status" value="1"/>
</dbReference>
<dbReference type="InterPro" id="IPR047964">
    <property type="entry name" value="EFR1-like"/>
</dbReference>
<dbReference type="GO" id="GO:0051539">
    <property type="term" value="F:4 iron, 4 sulfur cluster binding"/>
    <property type="evidence" value="ECO:0007669"/>
    <property type="project" value="UniProtKB-KW"/>
</dbReference>
<proteinExistence type="predicted"/>
<evidence type="ECO:0000256" key="7">
    <source>
        <dbReference type="ARBA" id="ARBA00023014"/>
    </source>
</evidence>
<reference evidence="9" key="1">
    <citation type="submission" date="2020-10" db="EMBL/GenBank/DDBJ databases">
        <authorList>
            <person name="Gilroy R."/>
        </authorList>
    </citation>
    <scope>NUCLEOTIDE SEQUENCE</scope>
    <source>
        <strain evidence="9">1063</strain>
    </source>
</reference>
<evidence type="ECO:0000313" key="9">
    <source>
        <dbReference type="EMBL" id="HIU21710.1"/>
    </source>
</evidence>
<dbReference type="PANTHER" id="PTHR24960:SF79">
    <property type="entry name" value="PHOTOSYSTEM I IRON-SULFUR CENTER"/>
    <property type="match status" value="1"/>
</dbReference>
<dbReference type="SUPFAM" id="SSF54862">
    <property type="entry name" value="4Fe-4S ferredoxins"/>
    <property type="match status" value="1"/>
</dbReference>
<evidence type="ECO:0000256" key="2">
    <source>
        <dbReference type="ARBA" id="ARBA00003532"/>
    </source>
</evidence>